<dbReference type="InterPro" id="IPR055499">
    <property type="entry name" value="DUF7071"/>
</dbReference>
<keyword evidence="10" id="KW-1185">Reference proteome</keyword>
<name>A0A8H6EH05_9HELO</name>
<protein>
    <recommendedName>
        <fullName evidence="3">Transcription factor BYE1</fullName>
    </recommendedName>
</protein>
<dbReference type="SUPFAM" id="SSF57903">
    <property type="entry name" value="FYVE/PHD zinc finger"/>
    <property type="match status" value="1"/>
</dbReference>
<evidence type="ECO:0000256" key="1">
    <source>
        <dbReference type="ARBA" id="ARBA00002311"/>
    </source>
</evidence>
<keyword evidence="5" id="KW-0863">Zinc-finger</keyword>
<dbReference type="RefSeq" id="XP_037190507.1">
    <property type="nucleotide sequence ID" value="XM_037338444.1"/>
</dbReference>
<evidence type="ECO:0000313" key="10">
    <source>
        <dbReference type="Proteomes" id="UP000531561"/>
    </source>
</evidence>
<dbReference type="GO" id="GO:0008270">
    <property type="term" value="F:zinc ion binding"/>
    <property type="evidence" value="ECO:0007669"/>
    <property type="project" value="UniProtKB-KW"/>
</dbReference>
<feature type="domain" description="TFIIS central" evidence="8">
    <location>
        <begin position="246"/>
        <end position="367"/>
    </location>
</feature>
<dbReference type="GeneID" id="59262136"/>
<reference evidence="9 10" key="1">
    <citation type="journal article" date="2020" name="Phytopathology">
        <title>A high-quality genome resource of Botrytis fragariae, a new and rapidly spreading fungal pathogen causing strawberry gray mold in the U.S.A.</title>
        <authorList>
            <person name="Wu Y."/>
            <person name="Saski C.A."/>
            <person name="Schnabel G."/>
            <person name="Xiao S."/>
            <person name="Hu M."/>
        </authorList>
    </citation>
    <scope>NUCLEOTIDE SEQUENCE [LARGE SCALE GENOMIC DNA]</scope>
    <source>
        <strain evidence="9 10">BVB16</strain>
    </source>
</reference>
<evidence type="ECO:0000313" key="9">
    <source>
        <dbReference type="EMBL" id="KAF5871560.1"/>
    </source>
</evidence>
<feature type="region of interest" description="Disordered" evidence="7">
    <location>
        <begin position="117"/>
        <end position="235"/>
    </location>
</feature>
<accession>A0A8H6EH05</accession>
<dbReference type="SMART" id="SM00510">
    <property type="entry name" value="TFS2M"/>
    <property type="match status" value="1"/>
</dbReference>
<dbReference type="PROSITE" id="PS51321">
    <property type="entry name" value="TFIIS_CENTRAL"/>
    <property type="match status" value="1"/>
</dbReference>
<dbReference type="InterPro" id="IPR012921">
    <property type="entry name" value="SPOC_C"/>
</dbReference>
<gene>
    <name evidence="9" type="ORF">Bfra_008079</name>
</gene>
<dbReference type="InterPro" id="IPR036575">
    <property type="entry name" value="TFIIS_cen_dom_sf"/>
</dbReference>
<dbReference type="EMBL" id="JABFCT010000012">
    <property type="protein sequence ID" value="KAF5871560.1"/>
    <property type="molecule type" value="Genomic_DNA"/>
</dbReference>
<feature type="compositionally biased region" description="Basic residues" evidence="7">
    <location>
        <begin position="12"/>
        <end position="21"/>
    </location>
</feature>
<dbReference type="CDD" id="cd21538">
    <property type="entry name" value="SPOC_TFIIS"/>
    <property type="match status" value="1"/>
</dbReference>
<dbReference type="PANTHER" id="PTHR11477:SF11">
    <property type="entry name" value="TRANSCRIPTION FACTOR BYE1"/>
    <property type="match status" value="1"/>
</dbReference>
<dbReference type="Pfam" id="PF07500">
    <property type="entry name" value="TFIIS_M"/>
    <property type="match status" value="1"/>
</dbReference>
<dbReference type="InterPro" id="IPR013083">
    <property type="entry name" value="Znf_RING/FYVE/PHD"/>
</dbReference>
<feature type="region of interest" description="Disordered" evidence="7">
    <location>
        <begin position="1"/>
        <end position="50"/>
    </location>
</feature>
<dbReference type="InterPro" id="IPR011011">
    <property type="entry name" value="Znf_FYVE_PHD"/>
</dbReference>
<dbReference type="GO" id="GO:0006362">
    <property type="term" value="P:transcription elongation by RNA polymerase I"/>
    <property type="evidence" value="ECO:0007669"/>
    <property type="project" value="TreeGrafter"/>
</dbReference>
<dbReference type="GO" id="GO:0031564">
    <property type="term" value="P:transcription antitermination"/>
    <property type="evidence" value="ECO:0007669"/>
    <property type="project" value="TreeGrafter"/>
</dbReference>
<dbReference type="Pfam" id="PF20826">
    <property type="entry name" value="PHD_5"/>
    <property type="match status" value="1"/>
</dbReference>
<evidence type="ECO:0000256" key="5">
    <source>
        <dbReference type="ARBA" id="ARBA00022771"/>
    </source>
</evidence>
<feature type="compositionally biased region" description="Basic and acidic residues" evidence="7">
    <location>
        <begin position="179"/>
        <end position="188"/>
    </location>
</feature>
<dbReference type="SMART" id="SM00249">
    <property type="entry name" value="PHD"/>
    <property type="match status" value="1"/>
</dbReference>
<evidence type="ECO:0000259" key="8">
    <source>
        <dbReference type="PROSITE" id="PS51321"/>
    </source>
</evidence>
<dbReference type="Gene3D" id="3.30.40.10">
    <property type="entry name" value="Zinc/RING finger domain, C3HC4 (zinc finger)"/>
    <property type="match status" value="1"/>
</dbReference>
<comment type="similarity">
    <text evidence="2">Belongs to the BYE1 family.</text>
</comment>
<feature type="region of interest" description="Disordered" evidence="7">
    <location>
        <begin position="403"/>
        <end position="538"/>
    </location>
</feature>
<evidence type="ECO:0000256" key="6">
    <source>
        <dbReference type="ARBA" id="ARBA00022833"/>
    </source>
</evidence>
<dbReference type="GO" id="GO:0006368">
    <property type="term" value="P:transcription elongation by RNA polymerase II"/>
    <property type="evidence" value="ECO:0007669"/>
    <property type="project" value="TreeGrafter"/>
</dbReference>
<dbReference type="InterPro" id="IPR001965">
    <property type="entry name" value="Znf_PHD"/>
</dbReference>
<organism evidence="9 10">
    <name type="scientific">Botrytis fragariae</name>
    <dbReference type="NCBI Taxonomy" id="1964551"/>
    <lineage>
        <taxon>Eukaryota</taxon>
        <taxon>Fungi</taxon>
        <taxon>Dikarya</taxon>
        <taxon>Ascomycota</taxon>
        <taxon>Pezizomycotina</taxon>
        <taxon>Leotiomycetes</taxon>
        <taxon>Helotiales</taxon>
        <taxon>Sclerotiniaceae</taxon>
        <taxon>Botrytis</taxon>
    </lineage>
</organism>
<feature type="region of interest" description="Disordered" evidence="7">
    <location>
        <begin position="719"/>
        <end position="750"/>
    </location>
</feature>
<feature type="compositionally biased region" description="Polar residues" evidence="7">
    <location>
        <begin position="438"/>
        <end position="450"/>
    </location>
</feature>
<dbReference type="PANTHER" id="PTHR11477">
    <property type="entry name" value="TRANSCRIPTION FACTOR S-II ZINC FINGER DOMAIN-CONTAINING PROTEIN"/>
    <property type="match status" value="1"/>
</dbReference>
<comment type="caution">
    <text evidence="9">The sequence shown here is derived from an EMBL/GenBank/DDBJ whole genome shotgun (WGS) entry which is preliminary data.</text>
</comment>
<dbReference type="Pfam" id="PF07744">
    <property type="entry name" value="SPOC"/>
    <property type="match status" value="1"/>
</dbReference>
<dbReference type="PROSITE" id="PS01359">
    <property type="entry name" value="ZF_PHD_1"/>
    <property type="match status" value="1"/>
</dbReference>
<keyword evidence="4" id="KW-0479">Metal-binding</keyword>
<dbReference type="InterPro" id="IPR019786">
    <property type="entry name" value="Zinc_finger_PHD-type_CS"/>
</dbReference>
<sequence>MAGKDSTDVRKSSRATKGQHPKAHELDQPIETKKKGKKSGKKTAIQEEEEEVEVIRCVCGVTSTTDDDEAAWIACDICAVWQHNVCVGVSPYEEDTPDKYTCEKCAPEAHKELLDGIARGEQPWIARQEKHEEEKAEQERQDAEEAARKKGKKGKKRTSDQKRDVTPANGKLQSPSVPAKKETQKDSPAKASSQKRKTRDESQDKEAIKESSTKVRKTLSRPTPRASPPSDLPSKISELEAEQQGQVTLIKKGLLQAIPHAIEERYYTLRPDDTIDAKAERLAIQIEAAVRSTHPNKSASIKQIRSIFLNLKQNQELCNGLLSQSLSPQALAVMTTDDMASKELKRETALMKARADKQSIMITDDGPRIRRTHKGEEIIEDDTNPNEYPDIPMSAARRREMLDPNAGMGDRSRSHSPENEVEVPEIPEDYPSHDKVRTSSTPKTPLNIDTKQPALRKGSTQSSATGNFDINKVFSSVQSPHPSTNKQRNSDHYRRASNAPPLNGPGDDPDVDKMLQDDNESPPYSPVEDPSDPDIVWKGTMSMDSVAKFSAYAKQVAGPDLSRNRMQTPWSELLHKDLKVHGRIDADKANEYLCGLRYSPPSDVIVINITPTSGSSEFLDLYNYFHDKKRYGVLTNKGPGNVRDTYLVPVPPGPGNIPDFVVNLAEHNLPEDRPEPSILVTLVVRNGWEQPSRIQSFDGATDPHSPLTAGGIAQRQMSISHSGSGMSPSPVTPQGSFQPSFVGKPEERHQQQNLEEQRRIAQVEGEAVALRILGDYARAPTVGFLMPQAYQMRDLEWQAIRSILERDEKAQNDLKHLSEVLARTGPA</sequence>
<feature type="compositionally biased region" description="Polar residues" evidence="7">
    <location>
        <begin position="458"/>
        <end position="487"/>
    </location>
</feature>
<dbReference type="GO" id="GO:0005634">
    <property type="term" value="C:nucleus"/>
    <property type="evidence" value="ECO:0007669"/>
    <property type="project" value="TreeGrafter"/>
</dbReference>
<feature type="compositionally biased region" description="Basic and acidic residues" evidence="7">
    <location>
        <begin position="22"/>
        <end position="33"/>
    </location>
</feature>
<dbReference type="GO" id="GO:0001139">
    <property type="term" value="F:RNA polymerase II complex recruiting activity"/>
    <property type="evidence" value="ECO:0007669"/>
    <property type="project" value="TreeGrafter"/>
</dbReference>
<dbReference type="OrthoDB" id="79252at2759"/>
<dbReference type="GO" id="GO:0000977">
    <property type="term" value="F:RNA polymerase II transcription regulatory region sequence-specific DNA binding"/>
    <property type="evidence" value="ECO:0007669"/>
    <property type="project" value="TreeGrafter"/>
</dbReference>
<feature type="compositionally biased region" description="Acidic residues" evidence="7">
    <location>
        <begin position="419"/>
        <end position="428"/>
    </location>
</feature>
<feature type="compositionally biased region" description="Basic and acidic residues" evidence="7">
    <location>
        <begin position="198"/>
        <end position="213"/>
    </location>
</feature>
<evidence type="ECO:0000256" key="7">
    <source>
        <dbReference type="SAM" id="MobiDB-lite"/>
    </source>
</evidence>
<dbReference type="SUPFAM" id="SSF46942">
    <property type="entry name" value="Elongation factor TFIIS domain 2"/>
    <property type="match status" value="1"/>
</dbReference>
<dbReference type="InterPro" id="IPR003618">
    <property type="entry name" value="TFIIS_cen_dom"/>
</dbReference>
<proteinExistence type="inferred from homology"/>
<feature type="compositionally biased region" description="Basic and acidic residues" evidence="7">
    <location>
        <begin position="127"/>
        <end position="148"/>
    </location>
</feature>
<dbReference type="Proteomes" id="UP000531561">
    <property type="component" value="Unassembled WGS sequence"/>
</dbReference>
<feature type="compositionally biased region" description="Basic and acidic residues" evidence="7">
    <location>
        <begin position="1"/>
        <end position="11"/>
    </location>
</feature>
<dbReference type="GO" id="GO:0031440">
    <property type="term" value="P:regulation of mRNA 3'-end processing"/>
    <property type="evidence" value="ECO:0007669"/>
    <property type="project" value="TreeGrafter"/>
</dbReference>
<keyword evidence="6" id="KW-0862">Zinc</keyword>
<feature type="compositionally biased region" description="Low complexity" evidence="7">
    <location>
        <begin position="719"/>
        <end position="729"/>
    </location>
</feature>
<evidence type="ECO:0000256" key="3">
    <source>
        <dbReference type="ARBA" id="ARBA00021616"/>
    </source>
</evidence>
<comment type="function">
    <text evidence="1">Negative regulator of transcription elongation.</text>
</comment>
<dbReference type="Gene3D" id="1.10.472.30">
    <property type="entry name" value="Transcription elongation factor S-II, central domain"/>
    <property type="match status" value="1"/>
</dbReference>
<dbReference type="Pfam" id="PF23257">
    <property type="entry name" value="DUF7071"/>
    <property type="match status" value="1"/>
</dbReference>
<evidence type="ECO:0000256" key="4">
    <source>
        <dbReference type="ARBA" id="ARBA00022723"/>
    </source>
</evidence>
<dbReference type="AlphaFoldDB" id="A0A8H6EH05"/>
<evidence type="ECO:0000256" key="2">
    <source>
        <dbReference type="ARBA" id="ARBA00011050"/>
    </source>
</evidence>